<dbReference type="PROSITE" id="PS51186">
    <property type="entry name" value="GNAT"/>
    <property type="match status" value="1"/>
</dbReference>
<dbReference type="KEGG" id="swp:swp_1444"/>
<protein>
    <submittedName>
        <fullName evidence="2">GCN5-like N-acetyltransferase</fullName>
    </submittedName>
</protein>
<reference evidence="2 3" key="1">
    <citation type="journal article" date="2008" name="PLoS ONE">
        <title>Environmental adaptation: genomic analysis of the piezotolerant and psychrotolerant deep-sea iron reducing bacterium Shewanella piezotolerans WP3.</title>
        <authorList>
            <person name="Wang F."/>
            <person name="Wang J."/>
            <person name="Jian H."/>
            <person name="Zhang B."/>
            <person name="Li S."/>
            <person name="Wang F."/>
            <person name="Zeng X."/>
            <person name="Gao L."/>
            <person name="Bartlett D.H."/>
            <person name="Yu J."/>
            <person name="Hu S."/>
            <person name="Xiao X."/>
        </authorList>
    </citation>
    <scope>NUCLEOTIDE SEQUENCE [LARGE SCALE GENOMIC DNA]</scope>
    <source>
        <strain evidence="3">WP3 / JCM 13877</strain>
    </source>
</reference>
<evidence type="ECO:0000313" key="2">
    <source>
        <dbReference type="EMBL" id="ACJ28230.1"/>
    </source>
</evidence>
<sequence length="149" mass="16529">MSKKCRVRLLAKDDVGQLANVFHLSITQAAATHYSEEERAVWSPALRSDDEWRLRLAPTVTWVAEQRGLISGFINLKPTIETLASGGQSLLSAEIDCLFTHPDFVGQGVASKLYQCLEHYALSQQISELTVEASYLYPSDLKMQDSVGV</sequence>
<dbReference type="HOGENOM" id="CLU_087351_0_1_6"/>
<evidence type="ECO:0000313" key="3">
    <source>
        <dbReference type="Proteomes" id="UP000000753"/>
    </source>
</evidence>
<proteinExistence type="predicted"/>
<dbReference type="STRING" id="225849.swp_1444"/>
<dbReference type="Proteomes" id="UP000000753">
    <property type="component" value="Chromosome"/>
</dbReference>
<dbReference type="CDD" id="cd04301">
    <property type="entry name" value="NAT_SF"/>
    <property type="match status" value="1"/>
</dbReference>
<organism evidence="2 3">
    <name type="scientific">Shewanella piezotolerans (strain WP3 / JCM 13877)</name>
    <dbReference type="NCBI Taxonomy" id="225849"/>
    <lineage>
        <taxon>Bacteria</taxon>
        <taxon>Pseudomonadati</taxon>
        <taxon>Pseudomonadota</taxon>
        <taxon>Gammaproteobacteria</taxon>
        <taxon>Alteromonadales</taxon>
        <taxon>Shewanellaceae</taxon>
        <taxon>Shewanella</taxon>
    </lineage>
</organism>
<keyword evidence="3" id="KW-1185">Reference proteome</keyword>
<dbReference type="RefSeq" id="WP_020911608.1">
    <property type="nucleotide sequence ID" value="NC_011566.1"/>
</dbReference>
<dbReference type="Pfam" id="PF00583">
    <property type="entry name" value="Acetyltransf_1"/>
    <property type="match status" value="1"/>
</dbReference>
<dbReference type="AlphaFoldDB" id="B8CKQ4"/>
<dbReference type="SUPFAM" id="SSF55729">
    <property type="entry name" value="Acyl-CoA N-acyltransferases (Nat)"/>
    <property type="match status" value="1"/>
</dbReference>
<gene>
    <name evidence="2" type="ordered locus">swp_1444</name>
</gene>
<dbReference type="InterPro" id="IPR016181">
    <property type="entry name" value="Acyl_CoA_acyltransferase"/>
</dbReference>
<feature type="domain" description="N-acetyltransferase" evidence="1">
    <location>
        <begin position="5"/>
        <end position="149"/>
    </location>
</feature>
<dbReference type="OrthoDB" id="5355033at2"/>
<dbReference type="Gene3D" id="3.40.630.30">
    <property type="match status" value="1"/>
</dbReference>
<dbReference type="EMBL" id="CP000472">
    <property type="protein sequence ID" value="ACJ28230.1"/>
    <property type="molecule type" value="Genomic_DNA"/>
</dbReference>
<name>B8CKQ4_SHEPW</name>
<dbReference type="InterPro" id="IPR000182">
    <property type="entry name" value="GNAT_dom"/>
</dbReference>
<evidence type="ECO:0000259" key="1">
    <source>
        <dbReference type="PROSITE" id="PS51186"/>
    </source>
</evidence>
<accession>B8CKQ4</accession>
<dbReference type="GO" id="GO:0016747">
    <property type="term" value="F:acyltransferase activity, transferring groups other than amino-acyl groups"/>
    <property type="evidence" value="ECO:0007669"/>
    <property type="project" value="InterPro"/>
</dbReference>
<dbReference type="eggNOG" id="COG1246">
    <property type="taxonomic scope" value="Bacteria"/>
</dbReference>